<feature type="compositionally biased region" description="Basic and acidic residues" evidence="1">
    <location>
        <begin position="124"/>
        <end position="137"/>
    </location>
</feature>
<proteinExistence type="predicted"/>
<accession>A0AAV7PFQ9</accession>
<sequence>MVGFPNTYLRDAETGNDRHNWEPRYPASRQCKKRQCSTRAARVDNKGRRGRRRGRRRKKGDVPRTNAERGTDERWSTRYCYGTGRSQRARTLPRPRRDVAKVNALTALKAETGKRSLRGTTLRQETRTKEDALTQRA</sequence>
<evidence type="ECO:0000313" key="2">
    <source>
        <dbReference type="EMBL" id="KAJ1124573.1"/>
    </source>
</evidence>
<dbReference type="EMBL" id="JANPWB010000011">
    <property type="protein sequence ID" value="KAJ1124573.1"/>
    <property type="molecule type" value="Genomic_DNA"/>
</dbReference>
<gene>
    <name evidence="2" type="ORF">NDU88_003023</name>
</gene>
<comment type="caution">
    <text evidence="2">The sequence shown here is derived from an EMBL/GenBank/DDBJ whole genome shotgun (WGS) entry which is preliminary data.</text>
</comment>
<evidence type="ECO:0000256" key="1">
    <source>
        <dbReference type="SAM" id="MobiDB-lite"/>
    </source>
</evidence>
<feature type="compositionally biased region" description="Basic and acidic residues" evidence="1">
    <location>
        <begin position="60"/>
        <end position="74"/>
    </location>
</feature>
<keyword evidence="3" id="KW-1185">Reference proteome</keyword>
<feature type="region of interest" description="Disordered" evidence="1">
    <location>
        <begin position="110"/>
        <end position="137"/>
    </location>
</feature>
<feature type="compositionally biased region" description="Basic residues" evidence="1">
    <location>
        <begin position="48"/>
        <end position="59"/>
    </location>
</feature>
<organism evidence="2 3">
    <name type="scientific">Pleurodeles waltl</name>
    <name type="common">Iberian ribbed newt</name>
    <dbReference type="NCBI Taxonomy" id="8319"/>
    <lineage>
        <taxon>Eukaryota</taxon>
        <taxon>Metazoa</taxon>
        <taxon>Chordata</taxon>
        <taxon>Craniata</taxon>
        <taxon>Vertebrata</taxon>
        <taxon>Euteleostomi</taxon>
        <taxon>Amphibia</taxon>
        <taxon>Batrachia</taxon>
        <taxon>Caudata</taxon>
        <taxon>Salamandroidea</taxon>
        <taxon>Salamandridae</taxon>
        <taxon>Pleurodelinae</taxon>
        <taxon>Pleurodeles</taxon>
    </lineage>
</organism>
<protein>
    <submittedName>
        <fullName evidence="2">Uncharacterized protein</fullName>
    </submittedName>
</protein>
<evidence type="ECO:0000313" key="3">
    <source>
        <dbReference type="Proteomes" id="UP001066276"/>
    </source>
</evidence>
<feature type="compositionally biased region" description="Basic and acidic residues" evidence="1">
    <location>
        <begin position="10"/>
        <end position="22"/>
    </location>
</feature>
<name>A0AAV7PFQ9_PLEWA</name>
<dbReference type="AlphaFoldDB" id="A0AAV7PFQ9"/>
<dbReference type="Proteomes" id="UP001066276">
    <property type="component" value="Chromosome 7"/>
</dbReference>
<reference evidence="2" key="1">
    <citation type="journal article" date="2022" name="bioRxiv">
        <title>Sequencing and chromosome-scale assembly of the giantPleurodeles waltlgenome.</title>
        <authorList>
            <person name="Brown T."/>
            <person name="Elewa A."/>
            <person name="Iarovenko S."/>
            <person name="Subramanian E."/>
            <person name="Araus A.J."/>
            <person name="Petzold A."/>
            <person name="Susuki M."/>
            <person name="Suzuki K.-i.T."/>
            <person name="Hayashi T."/>
            <person name="Toyoda A."/>
            <person name="Oliveira C."/>
            <person name="Osipova E."/>
            <person name="Leigh N.D."/>
            <person name="Simon A."/>
            <person name="Yun M.H."/>
        </authorList>
    </citation>
    <scope>NUCLEOTIDE SEQUENCE</scope>
    <source>
        <strain evidence="2">20211129_DDA</strain>
        <tissue evidence="2">Liver</tissue>
    </source>
</reference>
<feature type="region of interest" description="Disordered" evidence="1">
    <location>
        <begin position="1"/>
        <end position="74"/>
    </location>
</feature>